<organism evidence="2 3">
    <name type="scientific">Heligmosomoides polygyrus</name>
    <name type="common">Parasitic roundworm</name>
    <dbReference type="NCBI Taxonomy" id="6339"/>
    <lineage>
        <taxon>Eukaryota</taxon>
        <taxon>Metazoa</taxon>
        <taxon>Ecdysozoa</taxon>
        <taxon>Nematoda</taxon>
        <taxon>Chromadorea</taxon>
        <taxon>Rhabditida</taxon>
        <taxon>Rhabditina</taxon>
        <taxon>Rhabditomorpha</taxon>
        <taxon>Strongyloidea</taxon>
        <taxon>Heligmosomidae</taxon>
        <taxon>Heligmosomoides</taxon>
    </lineage>
</organism>
<dbReference type="InterPro" id="IPR036691">
    <property type="entry name" value="Endo/exonu/phosph_ase_sf"/>
</dbReference>
<gene>
    <name evidence="1" type="ORF">HPBE_LOCUS24773</name>
</gene>
<dbReference type="EMBL" id="UZAH01036835">
    <property type="protein sequence ID" value="VDP47209.1"/>
    <property type="molecule type" value="Genomic_DNA"/>
</dbReference>
<accession>A0A183GQ04</accession>
<evidence type="ECO:0000313" key="3">
    <source>
        <dbReference type="WBParaSite" id="HPBE_0002477401-mRNA-1"/>
    </source>
</evidence>
<proteinExistence type="predicted"/>
<keyword evidence="2" id="KW-1185">Reference proteome</keyword>
<sequence>MLRRLAAPIMFWNLLDEKTAEAPSKDVTIVAGDLNELVGATNDEYSCHGGFGYGSRNADDEHILEYAEAHNLTIVNTVFRKRDSHLISFYSGSTRTQIDFVSHTIVGVPKLR</sequence>
<reference evidence="3" key="2">
    <citation type="submission" date="2019-09" db="UniProtKB">
        <authorList>
            <consortium name="WormBaseParasite"/>
        </authorList>
    </citation>
    <scope>IDENTIFICATION</scope>
</reference>
<dbReference type="AlphaFoldDB" id="A0A183GQ04"/>
<evidence type="ECO:0000313" key="1">
    <source>
        <dbReference type="EMBL" id="VDP47209.1"/>
    </source>
</evidence>
<dbReference type="PANTHER" id="PTHR23227:SF67">
    <property type="entry name" value="CRANIOFACIAL DEVELOPMENT PROTEIN 2-LIKE"/>
    <property type="match status" value="1"/>
</dbReference>
<dbReference type="Gene3D" id="3.60.10.10">
    <property type="entry name" value="Endonuclease/exonuclease/phosphatase"/>
    <property type="match status" value="1"/>
</dbReference>
<dbReference type="OrthoDB" id="418748at2759"/>
<reference evidence="1 2" key="1">
    <citation type="submission" date="2018-11" db="EMBL/GenBank/DDBJ databases">
        <authorList>
            <consortium name="Pathogen Informatics"/>
        </authorList>
    </citation>
    <scope>NUCLEOTIDE SEQUENCE [LARGE SCALE GENOMIC DNA]</scope>
</reference>
<dbReference type="InterPro" id="IPR027124">
    <property type="entry name" value="Swc5/CFDP1/2"/>
</dbReference>
<protein>
    <submittedName>
        <fullName evidence="3">Endo/exonuclease/phosphatase domain-containing protein</fullName>
    </submittedName>
</protein>
<name>A0A183GQ04_HELPZ</name>
<dbReference type="WBParaSite" id="HPBE_0002477401-mRNA-1">
    <property type="protein sequence ID" value="HPBE_0002477401-mRNA-1"/>
    <property type="gene ID" value="HPBE_0002477401"/>
</dbReference>
<evidence type="ECO:0000313" key="2">
    <source>
        <dbReference type="Proteomes" id="UP000050761"/>
    </source>
</evidence>
<dbReference type="Proteomes" id="UP000050761">
    <property type="component" value="Unassembled WGS sequence"/>
</dbReference>
<dbReference type="PANTHER" id="PTHR23227">
    <property type="entry name" value="BUCENTAUR RELATED"/>
    <property type="match status" value="1"/>
</dbReference>
<accession>A0A3P8HLA8</accession>